<protein>
    <submittedName>
        <fullName evidence="1">Uncharacterized protein</fullName>
    </submittedName>
</protein>
<proteinExistence type="predicted"/>
<sequence>MSTPAVALGWEVWGLCESRDQDQPQWLLLFLMGSACIWKGMVDRRVGKALFAPQCQRDPGRLRGVFRPPPSCPVSRLSPALI</sequence>
<organism evidence="1 2">
    <name type="scientific">Synaphobranchus kaupii</name>
    <name type="common">Kaup's arrowtooth eel</name>
    <dbReference type="NCBI Taxonomy" id="118154"/>
    <lineage>
        <taxon>Eukaryota</taxon>
        <taxon>Metazoa</taxon>
        <taxon>Chordata</taxon>
        <taxon>Craniata</taxon>
        <taxon>Vertebrata</taxon>
        <taxon>Euteleostomi</taxon>
        <taxon>Actinopterygii</taxon>
        <taxon>Neopterygii</taxon>
        <taxon>Teleostei</taxon>
        <taxon>Anguilliformes</taxon>
        <taxon>Synaphobranchidae</taxon>
        <taxon>Synaphobranchus</taxon>
    </lineage>
</organism>
<name>A0A9Q1IZ45_SYNKA</name>
<evidence type="ECO:0000313" key="1">
    <source>
        <dbReference type="EMBL" id="KAJ8361139.1"/>
    </source>
</evidence>
<gene>
    <name evidence="1" type="ORF">SKAU_G00176640</name>
</gene>
<keyword evidence="2" id="KW-1185">Reference proteome</keyword>
<reference evidence="1" key="1">
    <citation type="journal article" date="2023" name="Science">
        <title>Genome structures resolve the early diversification of teleost fishes.</title>
        <authorList>
            <person name="Parey E."/>
            <person name="Louis A."/>
            <person name="Montfort J."/>
            <person name="Bouchez O."/>
            <person name="Roques C."/>
            <person name="Iampietro C."/>
            <person name="Lluch J."/>
            <person name="Castinel A."/>
            <person name="Donnadieu C."/>
            <person name="Desvignes T."/>
            <person name="Floi Bucao C."/>
            <person name="Jouanno E."/>
            <person name="Wen M."/>
            <person name="Mejri S."/>
            <person name="Dirks R."/>
            <person name="Jansen H."/>
            <person name="Henkel C."/>
            <person name="Chen W.J."/>
            <person name="Zahm M."/>
            <person name="Cabau C."/>
            <person name="Klopp C."/>
            <person name="Thompson A.W."/>
            <person name="Robinson-Rechavi M."/>
            <person name="Braasch I."/>
            <person name="Lecointre G."/>
            <person name="Bobe J."/>
            <person name="Postlethwait J.H."/>
            <person name="Berthelot C."/>
            <person name="Roest Crollius H."/>
            <person name="Guiguen Y."/>
        </authorList>
    </citation>
    <scope>NUCLEOTIDE SEQUENCE</scope>
    <source>
        <strain evidence="1">WJC10195</strain>
    </source>
</reference>
<dbReference type="Proteomes" id="UP001152622">
    <property type="component" value="Chromosome 5"/>
</dbReference>
<dbReference type="AlphaFoldDB" id="A0A9Q1IZ45"/>
<dbReference type="EMBL" id="JAINUF010000005">
    <property type="protein sequence ID" value="KAJ8361139.1"/>
    <property type="molecule type" value="Genomic_DNA"/>
</dbReference>
<accession>A0A9Q1IZ45</accession>
<evidence type="ECO:0000313" key="2">
    <source>
        <dbReference type="Proteomes" id="UP001152622"/>
    </source>
</evidence>
<comment type="caution">
    <text evidence="1">The sequence shown here is derived from an EMBL/GenBank/DDBJ whole genome shotgun (WGS) entry which is preliminary data.</text>
</comment>